<evidence type="ECO:0000259" key="1">
    <source>
        <dbReference type="Pfam" id="PF26087"/>
    </source>
</evidence>
<dbReference type="EMBL" id="KV922091">
    <property type="protein sequence ID" value="ORE01874.1"/>
    <property type="molecule type" value="Genomic_DNA"/>
</dbReference>
<evidence type="ECO:0000313" key="2">
    <source>
        <dbReference type="EMBL" id="ORE01874.1"/>
    </source>
</evidence>
<name>A0A1X0QQ53_RHIZD</name>
<sequence>MTSTLPDSPIALSLQDIISLPTEAEPLLELLSYDQIESIEQTLLKVKKRKRLKKEAVKHMDSVELKEGIEWISFVCSHNRTVKRYSIRIDIHQVSDLDIMDEKFKNENCIYPRANVQKDQYSGNRWAYETECNILGWKLAWLNQEEIAGKRGLIQRAVDSYRNRYPSMRSRRVARQEKLMNGTLRKRKSRQIEPLPKTIMMDEQGQRIRIKINLDTVSLDDISDEFRKANCPFPRAIHAPANGSIRWIEESRCNEIAWKLAWLNPKHLAGRKNLLQRTLDLYRNKFVPDLLPRKHSKRHFPHHDLYQLNFLDGSSSYSDSTLCTPSPSPQNDPNDFFDEFMTLNN</sequence>
<reference evidence="2" key="1">
    <citation type="journal article" date="2016" name="Proc. Natl. Acad. Sci. U.S.A.">
        <title>Lipid metabolic changes in an early divergent fungus govern the establishment of a mutualistic symbiosis with endobacteria.</title>
        <authorList>
            <person name="Lastovetsky O.A."/>
            <person name="Gaspar M.L."/>
            <person name="Mondo S.J."/>
            <person name="LaButti K.M."/>
            <person name="Sandor L."/>
            <person name="Grigoriev I.V."/>
            <person name="Henry S.A."/>
            <person name="Pawlowska T.E."/>
        </authorList>
    </citation>
    <scope>NUCLEOTIDE SEQUENCE [LARGE SCALE GENOMIC DNA]</scope>
    <source>
        <strain evidence="2">ATCC 52814</strain>
    </source>
</reference>
<dbReference type="InterPro" id="IPR058345">
    <property type="entry name" value="DUF8032"/>
</dbReference>
<dbReference type="OrthoDB" id="5599902at2759"/>
<feature type="domain" description="DUF8032" evidence="1">
    <location>
        <begin position="196"/>
        <end position="286"/>
    </location>
</feature>
<gene>
    <name evidence="2" type="ORF">BCV72DRAFT_339125</name>
</gene>
<dbReference type="PANTHER" id="PTHR22949:SF0">
    <property type="entry name" value="RE27538P"/>
    <property type="match status" value="1"/>
</dbReference>
<dbReference type="PANTHER" id="PTHR22949">
    <property type="entry name" value="WHITE COLLAR 2 PROTEIN WC2"/>
    <property type="match status" value="1"/>
</dbReference>
<dbReference type="AlphaFoldDB" id="A0A1X0QQ53"/>
<proteinExistence type="predicted"/>
<dbReference type="Proteomes" id="UP000242414">
    <property type="component" value="Unassembled WGS sequence"/>
</dbReference>
<accession>A0A1X0QQ53</accession>
<protein>
    <recommendedName>
        <fullName evidence="1">DUF8032 domain-containing protein</fullName>
    </recommendedName>
</protein>
<dbReference type="VEuPathDB" id="FungiDB:BCV72DRAFT_339125"/>
<organism evidence="2">
    <name type="scientific">Rhizopus microsporus var. microsporus</name>
    <dbReference type="NCBI Taxonomy" id="86635"/>
    <lineage>
        <taxon>Eukaryota</taxon>
        <taxon>Fungi</taxon>
        <taxon>Fungi incertae sedis</taxon>
        <taxon>Mucoromycota</taxon>
        <taxon>Mucoromycotina</taxon>
        <taxon>Mucoromycetes</taxon>
        <taxon>Mucorales</taxon>
        <taxon>Mucorineae</taxon>
        <taxon>Rhizopodaceae</taxon>
        <taxon>Rhizopus</taxon>
    </lineage>
</organism>
<dbReference type="Pfam" id="PF26087">
    <property type="entry name" value="DUF8032"/>
    <property type="match status" value="2"/>
</dbReference>
<feature type="domain" description="DUF8032" evidence="1">
    <location>
        <begin position="70"/>
        <end position="164"/>
    </location>
</feature>